<feature type="domain" description="Putative sensor" evidence="3">
    <location>
        <begin position="58"/>
        <end position="195"/>
    </location>
</feature>
<dbReference type="EMBL" id="MDEG01000011">
    <property type="protein sequence ID" value="PPU96999.1"/>
    <property type="molecule type" value="Genomic_DNA"/>
</dbReference>
<keyword evidence="2" id="KW-1133">Transmembrane helix</keyword>
<feature type="compositionally biased region" description="Basic residues" evidence="1">
    <location>
        <begin position="1"/>
        <end position="13"/>
    </location>
</feature>
<evidence type="ECO:0000256" key="1">
    <source>
        <dbReference type="SAM" id="MobiDB-lite"/>
    </source>
</evidence>
<keyword evidence="2" id="KW-0812">Transmembrane</keyword>
<evidence type="ECO:0000256" key="2">
    <source>
        <dbReference type="SAM" id="Phobius"/>
    </source>
</evidence>
<protein>
    <recommendedName>
        <fullName evidence="3">Putative sensor domain-containing protein</fullName>
    </recommendedName>
</protein>
<keyword evidence="5" id="KW-1185">Reference proteome</keyword>
<organism evidence="4 5">
    <name type="scientific">Xanthomonas hyacinthi</name>
    <dbReference type="NCBI Taxonomy" id="56455"/>
    <lineage>
        <taxon>Bacteria</taxon>
        <taxon>Pseudomonadati</taxon>
        <taxon>Pseudomonadota</taxon>
        <taxon>Gammaproteobacteria</taxon>
        <taxon>Lysobacterales</taxon>
        <taxon>Lysobacteraceae</taxon>
        <taxon>Xanthomonas</taxon>
    </lineage>
</organism>
<feature type="compositionally biased region" description="Low complexity" evidence="1">
    <location>
        <begin position="76"/>
        <end position="93"/>
    </location>
</feature>
<feature type="transmembrane region" description="Helical" evidence="2">
    <location>
        <begin position="103"/>
        <end position="122"/>
    </location>
</feature>
<proteinExistence type="predicted"/>
<gene>
    <name evidence="4" type="ORF">XhyaCFBP1156_13015</name>
</gene>
<sequence>MLRTAVRRGRRGRQCAGGGRQQREGEQGGAQAHGGSLEDGSRFLPSHRRCANANAAQRAQRAAGRPALPGPPPPRAAQSHAAAAAARPSARWRSAGPPPWTTMLYFVLMLPLGIVYFGVFVARLSTALALPAAPPGLLFPNEIHVGLKFGDLRFGDSGLWLLPLVGALGSVLLFATLHLARAVGKLHGMLAKHLLVHSAAQ</sequence>
<evidence type="ECO:0000259" key="3">
    <source>
        <dbReference type="Pfam" id="PF13796"/>
    </source>
</evidence>
<accession>A0A2S7EV26</accession>
<dbReference type="Proteomes" id="UP000238261">
    <property type="component" value="Unassembled WGS sequence"/>
</dbReference>
<reference evidence="5" key="1">
    <citation type="submission" date="2016-08" db="EMBL/GenBank/DDBJ databases">
        <authorList>
            <person name="Merda D."/>
            <person name="Briand M."/>
            <person name="Taghouti G."/>
            <person name="Carrere S."/>
            <person name="Gouzy J."/>
            <person name="Portier P."/>
            <person name="Jacques M.-A."/>
            <person name="Fischer-Le Saux M."/>
        </authorList>
    </citation>
    <scope>NUCLEOTIDE SEQUENCE [LARGE SCALE GENOMIC DNA]</scope>
    <source>
        <strain evidence="5">CFBP1156</strain>
    </source>
</reference>
<dbReference type="Pfam" id="PF13796">
    <property type="entry name" value="Sensor"/>
    <property type="match status" value="1"/>
</dbReference>
<name>A0A2S7EV26_9XANT</name>
<feature type="transmembrane region" description="Helical" evidence="2">
    <location>
        <begin position="159"/>
        <end position="180"/>
    </location>
</feature>
<feature type="compositionally biased region" description="Low complexity" evidence="1">
    <location>
        <begin position="51"/>
        <end position="67"/>
    </location>
</feature>
<keyword evidence="2" id="KW-0472">Membrane</keyword>
<evidence type="ECO:0000313" key="5">
    <source>
        <dbReference type="Proteomes" id="UP000238261"/>
    </source>
</evidence>
<dbReference type="InterPro" id="IPR025828">
    <property type="entry name" value="Put_sensor_dom"/>
</dbReference>
<evidence type="ECO:0000313" key="4">
    <source>
        <dbReference type="EMBL" id="PPU96999.1"/>
    </source>
</evidence>
<dbReference type="OrthoDB" id="6271694at2"/>
<comment type="caution">
    <text evidence="4">The sequence shown here is derived from an EMBL/GenBank/DDBJ whole genome shotgun (WGS) entry which is preliminary data.</text>
</comment>
<dbReference type="AlphaFoldDB" id="A0A2S7EV26"/>
<feature type="region of interest" description="Disordered" evidence="1">
    <location>
        <begin position="1"/>
        <end position="93"/>
    </location>
</feature>